<dbReference type="CDD" id="cd09274">
    <property type="entry name" value="RNase_HI_RT_Ty3"/>
    <property type="match status" value="1"/>
</dbReference>
<dbReference type="EMBL" id="BSXT01004578">
    <property type="protein sequence ID" value="GMF58260.1"/>
    <property type="molecule type" value="Genomic_DNA"/>
</dbReference>
<dbReference type="Pfam" id="PF17919">
    <property type="entry name" value="RT_RNaseH_2"/>
    <property type="match status" value="1"/>
</dbReference>
<feature type="domain" description="Reverse transcriptase/retrotransposon-derived protein RNase H-like" evidence="2">
    <location>
        <begin position="90"/>
        <end position="183"/>
    </location>
</feature>
<evidence type="ECO:0000313" key="4">
    <source>
        <dbReference type="EMBL" id="GMF58260.1"/>
    </source>
</evidence>
<dbReference type="Pfam" id="PF17921">
    <property type="entry name" value="Integrase_H2C2"/>
    <property type="match status" value="1"/>
</dbReference>
<dbReference type="Gene3D" id="3.30.70.270">
    <property type="match status" value="1"/>
</dbReference>
<keyword evidence="1" id="KW-0511">Multifunctional enzyme</keyword>
<proteinExistence type="predicted"/>
<dbReference type="InterPro" id="IPR041577">
    <property type="entry name" value="RT_RNaseH_2"/>
</dbReference>
<dbReference type="SUPFAM" id="SSF56672">
    <property type="entry name" value="DNA/RNA polymerases"/>
    <property type="match status" value="1"/>
</dbReference>
<dbReference type="InterPro" id="IPR041588">
    <property type="entry name" value="Integrase_H2C2"/>
</dbReference>
<dbReference type="InterPro" id="IPR050951">
    <property type="entry name" value="Retrovirus_Pol_polyprotein"/>
</dbReference>
<dbReference type="Proteomes" id="UP001165121">
    <property type="component" value="Unassembled WGS sequence"/>
</dbReference>
<accession>A0A9W6YAD7</accession>
<evidence type="ECO:0000313" key="5">
    <source>
        <dbReference type="Proteomes" id="UP001165121"/>
    </source>
</evidence>
<keyword evidence="5" id="KW-1185">Reference proteome</keyword>
<dbReference type="FunFam" id="3.30.70.270:FF:000026">
    <property type="entry name" value="Transposon Ty3-G Gag-Pol polyprotein"/>
    <property type="match status" value="1"/>
</dbReference>
<evidence type="ECO:0000256" key="1">
    <source>
        <dbReference type="ARBA" id="ARBA00023268"/>
    </source>
</evidence>
<dbReference type="PANTHER" id="PTHR37984">
    <property type="entry name" value="PROTEIN CBG26694"/>
    <property type="match status" value="1"/>
</dbReference>
<sequence>MRENKLYTNLKKCVFCALEIPVLGCYVIKDGVRADPEKISSFRSWPTPKNQTELRQWLGLANYLHKYTKDYAGLMQPMSSLLKKDVAWDWRLEHQDAFEAVKKSLASAPVLMLPDTSRPFHVVCDASDFAIGCTLMQFDHEGRERVVSYQPRQMKHAERNYPVHDKELLAMRYALMKFRVVLTSLSAWHDGSRVFAEYNFVVHYKPGKNNILADALSRRPDYDPRQLTRYQGDPDNEDDDEDCAVCMELGINATVSSPVLPLRQQIADAYDDDAFYAGITRYLRNPTADALAKLTRPTRGTITRYDLDGDLLTYAIDTFDTLRIVIPADDDLRARLVHKYHDAPAGGHLGREKTFAAIPHNFFWPRMYK</sequence>
<dbReference type="AlphaFoldDB" id="A0A9W6YAD7"/>
<evidence type="ECO:0000259" key="3">
    <source>
        <dbReference type="Pfam" id="PF17921"/>
    </source>
</evidence>
<reference evidence="4" key="1">
    <citation type="submission" date="2023-04" db="EMBL/GenBank/DDBJ databases">
        <title>Phytophthora fragariaefolia NBRC 109709.</title>
        <authorList>
            <person name="Ichikawa N."/>
            <person name="Sato H."/>
            <person name="Tonouchi N."/>
        </authorList>
    </citation>
    <scope>NUCLEOTIDE SEQUENCE</scope>
    <source>
        <strain evidence="4">NBRC 109709</strain>
    </source>
</reference>
<evidence type="ECO:0000259" key="2">
    <source>
        <dbReference type="Pfam" id="PF17919"/>
    </source>
</evidence>
<comment type="caution">
    <text evidence="4">The sequence shown here is derived from an EMBL/GenBank/DDBJ whole genome shotgun (WGS) entry which is preliminary data.</text>
</comment>
<dbReference type="InterPro" id="IPR043502">
    <property type="entry name" value="DNA/RNA_pol_sf"/>
</dbReference>
<protein>
    <submittedName>
        <fullName evidence="4">Unnamed protein product</fullName>
    </submittedName>
</protein>
<dbReference type="InterPro" id="IPR043128">
    <property type="entry name" value="Rev_trsase/Diguanyl_cyclase"/>
</dbReference>
<name>A0A9W6YAD7_9STRA</name>
<feature type="domain" description="Integrase zinc-binding" evidence="3">
    <location>
        <begin position="329"/>
        <end position="369"/>
    </location>
</feature>
<organism evidence="4 5">
    <name type="scientific">Phytophthora fragariaefolia</name>
    <dbReference type="NCBI Taxonomy" id="1490495"/>
    <lineage>
        <taxon>Eukaryota</taxon>
        <taxon>Sar</taxon>
        <taxon>Stramenopiles</taxon>
        <taxon>Oomycota</taxon>
        <taxon>Peronosporomycetes</taxon>
        <taxon>Peronosporales</taxon>
        <taxon>Peronosporaceae</taxon>
        <taxon>Phytophthora</taxon>
    </lineage>
</organism>
<dbReference type="PANTHER" id="PTHR37984:SF5">
    <property type="entry name" value="PROTEIN NYNRIN-LIKE"/>
    <property type="match status" value="1"/>
</dbReference>
<gene>
    <name evidence="4" type="ORF">Pfra01_002500700</name>
</gene>
<dbReference type="Gene3D" id="1.10.340.70">
    <property type="match status" value="1"/>
</dbReference>
<dbReference type="GO" id="GO:0003824">
    <property type="term" value="F:catalytic activity"/>
    <property type="evidence" value="ECO:0007669"/>
    <property type="project" value="UniProtKB-KW"/>
</dbReference>
<dbReference type="OrthoDB" id="116424at2759"/>